<accession>A0A0D0AYH4</accession>
<gene>
    <name evidence="1" type="ORF">GYMLUDRAFT_62331</name>
</gene>
<evidence type="ECO:0000313" key="1">
    <source>
        <dbReference type="EMBL" id="KIK55735.1"/>
    </source>
</evidence>
<organism evidence="1 2">
    <name type="scientific">Collybiopsis luxurians FD-317 M1</name>
    <dbReference type="NCBI Taxonomy" id="944289"/>
    <lineage>
        <taxon>Eukaryota</taxon>
        <taxon>Fungi</taxon>
        <taxon>Dikarya</taxon>
        <taxon>Basidiomycota</taxon>
        <taxon>Agaricomycotina</taxon>
        <taxon>Agaricomycetes</taxon>
        <taxon>Agaricomycetidae</taxon>
        <taxon>Agaricales</taxon>
        <taxon>Marasmiineae</taxon>
        <taxon>Omphalotaceae</taxon>
        <taxon>Collybiopsis</taxon>
        <taxon>Collybiopsis luxurians</taxon>
    </lineage>
</organism>
<dbReference type="HOGENOM" id="CLU_2171370_0_0_1"/>
<name>A0A0D0AYH4_9AGAR</name>
<reference evidence="1 2" key="1">
    <citation type="submission" date="2014-04" db="EMBL/GenBank/DDBJ databases">
        <title>Evolutionary Origins and Diversification of the Mycorrhizal Mutualists.</title>
        <authorList>
            <consortium name="DOE Joint Genome Institute"/>
            <consortium name="Mycorrhizal Genomics Consortium"/>
            <person name="Kohler A."/>
            <person name="Kuo A."/>
            <person name="Nagy L.G."/>
            <person name="Floudas D."/>
            <person name="Copeland A."/>
            <person name="Barry K.W."/>
            <person name="Cichocki N."/>
            <person name="Veneault-Fourrey C."/>
            <person name="LaButti K."/>
            <person name="Lindquist E.A."/>
            <person name="Lipzen A."/>
            <person name="Lundell T."/>
            <person name="Morin E."/>
            <person name="Murat C."/>
            <person name="Riley R."/>
            <person name="Ohm R."/>
            <person name="Sun H."/>
            <person name="Tunlid A."/>
            <person name="Henrissat B."/>
            <person name="Grigoriev I.V."/>
            <person name="Hibbett D.S."/>
            <person name="Martin F."/>
        </authorList>
    </citation>
    <scope>NUCLEOTIDE SEQUENCE [LARGE SCALE GENOMIC DNA]</scope>
    <source>
        <strain evidence="1 2">FD-317 M1</strain>
    </source>
</reference>
<dbReference type="AlphaFoldDB" id="A0A0D0AYH4"/>
<keyword evidence="2" id="KW-1185">Reference proteome</keyword>
<dbReference type="Proteomes" id="UP000053593">
    <property type="component" value="Unassembled WGS sequence"/>
</dbReference>
<sequence>MFSASTSCWLYFAALRLGGHSGFQHFTSCQLLEEPDHTLLDELHHSVAHTFSSLQLAYRANTQKLAQENHNKDGIIATWEAENEELWARNEAMTCELHEKSALLARLQEL</sequence>
<proteinExistence type="predicted"/>
<dbReference type="EMBL" id="KN834803">
    <property type="protein sequence ID" value="KIK55735.1"/>
    <property type="molecule type" value="Genomic_DNA"/>
</dbReference>
<protein>
    <submittedName>
        <fullName evidence="1">Uncharacterized protein</fullName>
    </submittedName>
</protein>
<evidence type="ECO:0000313" key="2">
    <source>
        <dbReference type="Proteomes" id="UP000053593"/>
    </source>
</evidence>